<evidence type="ECO:0000256" key="1">
    <source>
        <dbReference type="SAM" id="MobiDB-lite"/>
    </source>
</evidence>
<feature type="region of interest" description="Disordered" evidence="1">
    <location>
        <begin position="26"/>
        <end position="71"/>
    </location>
</feature>
<keyword evidence="3" id="KW-1185">Reference proteome</keyword>
<dbReference type="EMBL" id="VFQC01000002">
    <property type="protein sequence ID" value="TQN28818.1"/>
    <property type="molecule type" value="Genomic_DNA"/>
</dbReference>
<protein>
    <submittedName>
        <fullName evidence="2">Uncharacterized protein</fullName>
    </submittedName>
</protein>
<organism evidence="2 3">
    <name type="scientific">Haloactinospora alba</name>
    <dbReference type="NCBI Taxonomy" id="405555"/>
    <lineage>
        <taxon>Bacteria</taxon>
        <taxon>Bacillati</taxon>
        <taxon>Actinomycetota</taxon>
        <taxon>Actinomycetes</taxon>
        <taxon>Streptosporangiales</taxon>
        <taxon>Nocardiopsidaceae</taxon>
        <taxon>Haloactinospora</taxon>
    </lineage>
</organism>
<comment type="caution">
    <text evidence="2">The sequence shown here is derived from an EMBL/GenBank/DDBJ whole genome shotgun (WGS) entry which is preliminary data.</text>
</comment>
<proteinExistence type="predicted"/>
<gene>
    <name evidence="2" type="ORF">FHX37_4183</name>
</gene>
<evidence type="ECO:0000313" key="3">
    <source>
        <dbReference type="Proteomes" id="UP000317422"/>
    </source>
</evidence>
<accession>A0A543NAH9</accession>
<sequence length="93" mass="10197">MSGNPTLSATHRPGVEYSPAILRWNGKTHTPTDMTVRTGASSATYSNRTRSQKPTTNGDRTASRVRPIDTSWPTRMRITLDRTTTAHREGAAA</sequence>
<evidence type="ECO:0000313" key="2">
    <source>
        <dbReference type="EMBL" id="TQN28818.1"/>
    </source>
</evidence>
<dbReference type="Proteomes" id="UP000317422">
    <property type="component" value="Unassembled WGS sequence"/>
</dbReference>
<reference evidence="2 3" key="1">
    <citation type="submission" date="2019-06" db="EMBL/GenBank/DDBJ databases">
        <title>Sequencing the genomes of 1000 actinobacteria strains.</title>
        <authorList>
            <person name="Klenk H.-P."/>
        </authorList>
    </citation>
    <scope>NUCLEOTIDE SEQUENCE [LARGE SCALE GENOMIC DNA]</scope>
    <source>
        <strain evidence="2 3">DSM 45015</strain>
    </source>
</reference>
<feature type="compositionally biased region" description="Polar residues" evidence="1">
    <location>
        <begin position="27"/>
        <end position="60"/>
    </location>
</feature>
<dbReference type="AlphaFoldDB" id="A0A543NAH9"/>
<name>A0A543NAH9_9ACTN</name>